<dbReference type="PANTHER" id="PTHR36469">
    <property type="entry name" value="DISTAL MEMBRANE-ARM ASSEMBLY COMPLEX PROTEIN 1"/>
    <property type="match status" value="1"/>
</dbReference>
<feature type="transmembrane region" description="Helical" evidence="2">
    <location>
        <begin position="63"/>
        <end position="80"/>
    </location>
</feature>
<evidence type="ECO:0000259" key="3">
    <source>
        <dbReference type="Pfam" id="PF15055"/>
    </source>
</evidence>
<feature type="domain" description="Distal membrane-arm assembly complex protein 1-like" evidence="3">
    <location>
        <begin position="57"/>
        <end position="103"/>
    </location>
</feature>
<evidence type="ECO:0000313" key="4">
    <source>
        <dbReference type="Ensembl" id="ENSSBOP00000030865.1"/>
    </source>
</evidence>
<dbReference type="GeneID" id="101045475"/>
<dbReference type="GeneTree" id="ENSGT00390000003343"/>
<keyword evidence="2" id="KW-1133">Transmembrane helix</keyword>
<dbReference type="RefSeq" id="XP_003928243.1">
    <property type="nucleotide sequence ID" value="XM_003928194.2"/>
</dbReference>
<keyword evidence="2" id="KW-0812">Transmembrane</keyword>
<dbReference type="InterPro" id="IPR028036">
    <property type="entry name" value="DMAC1-like_dom"/>
</dbReference>
<reference evidence="4" key="1">
    <citation type="submission" date="2025-08" db="UniProtKB">
        <authorList>
            <consortium name="Ensembl"/>
        </authorList>
    </citation>
    <scope>IDENTIFICATION</scope>
</reference>
<proteinExistence type="predicted"/>
<dbReference type="OMA" id="FKNCWSC"/>
<reference evidence="4" key="2">
    <citation type="submission" date="2025-09" db="UniProtKB">
        <authorList>
            <consortium name="Ensembl"/>
        </authorList>
    </citation>
    <scope>IDENTIFICATION</scope>
</reference>
<feature type="region of interest" description="Disordered" evidence="1">
    <location>
        <begin position="1"/>
        <end position="49"/>
    </location>
</feature>
<feature type="transmembrane region" description="Helical" evidence="2">
    <location>
        <begin position="95"/>
        <end position="113"/>
    </location>
</feature>
<feature type="compositionally biased region" description="Polar residues" evidence="1">
    <location>
        <begin position="1"/>
        <end position="10"/>
    </location>
</feature>
<sequence>MGSETSQPLQSFKIDEPPDTAAAPAKPAPAKPAPAKPAPPATPAAPNSPAESRLFNNCWSCRLLSGLGLLGAGGYVYLVARRPMKMGYPPSPGNITQMVIGISIATWGIVIMADPKGKAYRIA</sequence>
<dbReference type="PANTHER" id="PTHR36469:SF1">
    <property type="entry name" value="DISTAL MEMBRANE-ARM ASSEMBLY COMPLEX PROTEIN 1"/>
    <property type="match status" value="1"/>
</dbReference>
<name>A0A2K6UG46_SAIBB</name>
<feature type="compositionally biased region" description="Pro residues" evidence="1">
    <location>
        <begin position="26"/>
        <end position="43"/>
    </location>
</feature>
<dbReference type="OrthoDB" id="6340866at2759"/>
<keyword evidence="5" id="KW-1185">Reference proteome</keyword>
<dbReference type="Ensembl" id="ENSSBOT00000047752.1">
    <property type="protein sequence ID" value="ENSSBOP00000030865.1"/>
    <property type="gene ID" value="ENSSBOG00000031698.1"/>
</dbReference>
<organism evidence="4 5">
    <name type="scientific">Saimiri boliviensis boliviensis</name>
    <name type="common">Bolivian squirrel monkey</name>
    <dbReference type="NCBI Taxonomy" id="39432"/>
    <lineage>
        <taxon>Eukaryota</taxon>
        <taxon>Metazoa</taxon>
        <taxon>Chordata</taxon>
        <taxon>Craniata</taxon>
        <taxon>Vertebrata</taxon>
        <taxon>Euteleostomi</taxon>
        <taxon>Mammalia</taxon>
        <taxon>Eutheria</taxon>
        <taxon>Euarchontoglires</taxon>
        <taxon>Primates</taxon>
        <taxon>Haplorrhini</taxon>
        <taxon>Platyrrhini</taxon>
        <taxon>Cebidae</taxon>
        <taxon>Saimiriinae</taxon>
        <taxon>Saimiri</taxon>
    </lineage>
</organism>
<accession>A0A2K6UG46</accession>
<dbReference type="InterPro" id="IPR053117">
    <property type="entry name" value="DMAC_Protein"/>
</dbReference>
<evidence type="ECO:0000256" key="1">
    <source>
        <dbReference type="SAM" id="MobiDB-lite"/>
    </source>
</evidence>
<dbReference type="Pfam" id="PF15055">
    <property type="entry name" value="DMAC1_Dmo2"/>
    <property type="match status" value="1"/>
</dbReference>
<keyword evidence="2" id="KW-0472">Membrane</keyword>
<dbReference type="Proteomes" id="UP000233220">
    <property type="component" value="Unplaced"/>
</dbReference>
<protein>
    <recommendedName>
        <fullName evidence="3">Distal membrane-arm assembly complex protein 1-like domain-containing protein</fullName>
    </recommendedName>
</protein>
<dbReference type="CTD" id="90871"/>
<evidence type="ECO:0000313" key="5">
    <source>
        <dbReference type="Proteomes" id="UP000233220"/>
    </source>
</evidence>
<dbReference type="AlphaFoldDB" id="A0A2K6UG46"/>
<dbReference type="KEGG" id="sbq:101045475"/>
<evidence type="ECO:0000256" key="2">
    <source>
        <dbReference type="SAM" id="Phobius"/>
    </source>
</evidence>